<reference evidence="1 2" key="1">
    <citation type="submission" date="2016-03" db="EMBL/GenBank/DDBJ databases">
        <title>Comparison of Bacillus endophyticus and B. anthracis characteristics using whole genome sequence analysis and microbiological techniques.</title>
        <authorList>
            <person name="Lekota K.E."/>
            <person name="Mafofo J."/>
            <person name="Rees J."/>
            <person name="Muchadeyi F.C."/>
            <person name="Madoroba E."/>
            <person name="Van Heerden H."/>
        </authorList>
    </citation>
    <scope>NUCLEOTIDE SEQUENCE [LARGE SCALE GENOMIC DNA]</scope>
    <source>
        <strain evidence="1 2">3631_10C</strain>
    </source>
</reference>
<name>A0AAX1Q7T8_9BACI</name>
<dbReference type="Proteomes" id="UP000250174">
    <property type="component" value="Unassembled WGS sequence"/>
</dbReference>
<dbReference type="InterPro" id="IPR025072">
    <property type="entry name" value="Fur_reg_FbpA"/>
</dbReference>
<sequence length="61" mass="7530">MRLMKSVEKRKEHLINRLIYKFGYTKCLDGRQLYELTLTELEHIHIRKMSEQGQRMNVMYK</sequence>
<evidence type="ECO:0008006" key="3">
    <source>
        <dbReference type="Google" id="ProtNLM"/>
    </source>
</evidence>
<dbReference type="EMBL" id="LVYK01000037">
    <property type="protein sequence ID" value="RAS75220.1"/>
    <property type="molecule type" value="Genomic_DNA"/>
</dbReference>
<proteinExistence type="predicted"/>
<comment type="caution">
    <text evidence="1">The sequence shown here is derived from an EMBL/GenBank/DDBJ whole genome shotgun (WGS) entry which is preliminary data.</text>
</comment>
<protein>
    <recommendedName>
        <fullName evidence="3">Fur-regulated basic protein FbpA</fullName>
    </recommendedName>
</protein>
<dbReference type="AlphaFoldDB" id="A0AAX1Q7T8"/>
<evidence type="ECO:0000313" key="1">
    <source>
        <dbReference type="EMBL" id="RAS75220.1"/>
    </source>
</evidence>
<evidence type="ECO:0000313" key="2">
    <source>
        <dbReference type="Proteomes" id="UP000250174"/>
    </source>
</evidence>
<organism evidence="1 2">
    <name type="scientific">Priestia endophytica</name>
    <dbReference type="NCBI Taxonomy" id="135735"/>
    <lineage>
        <taxon>Bacteria</taxon>
        <taxon>Bacillati</taxon>
        <taxon>Bacillota</taxon>
        <taxon>Bacilli</taxon>
        <taxon>Bacillales</taxon>
        <taxon>Bacillaceae</taxon>
        <taxon>Priestia</taxon>
    </lineage>
</organism>
<accession>A0AAX1Q7T8</accession>
<dbReference type="Pfam" id="PF13076">
    <property type="entry name" value="Fur_reg_FbpA"/>
    <property type="match status" value="1"/>
</dbReference>
<dbReference type="RefSeq" id="WP_242450830.1">
    <property type="nucleotide sequence ID" value="NZ_LVYK01000037.1"/>
</dbReference>
<gene>
    <name evidence="1" type="ORF">A3864_16270</name>
</gene>